<evidence type="ECO:0000259" key="1">
    <source>
        <dbReference type="Pfam" id="PF20155"/>
    </source>
</evidence>
<dbReference type="InterPro" id="IPR013491">
    <property type="entry name" value="Tape_meas_N"/>
</dbReference>
<feature type="domain" description="Tape measure protein N-terminal" evidence="1">
    <location>
        <begin position="108"/>
        <end position="284"/>
    </location>
</feature>
<accession>A0ABW5PMD5</accession>
<name>A0ABW5PMD5_9BACL</name>
<comment type="caution">
    <text evidence="2">The sequence shown here is derived from an EMBL/GenBank/DDBJ whole genome shotgun (WGS) entry which is preliminary data.</text>
</comment>
<keyword evidence="3" id="KW-1185">Reference proteome</keyword>
<sequence>MAYDLVARLKMVDQMSAPLKKVKSNLHLVKTSSDSLGASIGSMNGKVAAASRAFYGMGSASKSAMSHMRSGFGAAAGGIGALTSKVVSLQSALLATGAAYGGIIQPLKLSSQAEQADIAFTTMLGSATKAQTFLADLTKFSNSTPFELPQLRDASKRLLAFGFDAKQVIPYMTGLGNAAAGLGIGGEGIDRLTLAIGQIKAKGRLQGDEALQLVEAGIPVWEILAKKMRVTTQEVMKMSEKGIIPADAAIRTLIDGMNTRFPEMMEKQSKSLEGMFSTIKDTFNTQILKKWGDGLASSLKPRFDRLTTWINANGDTIDRWGKRLQNAAARASDWLLSKLDKSFTYLKTNYFDNPAFNKLDIKGKMVYAFNDLSKNFQSWYSNGGEAAMLSIGKQAGSALGRGLISGLNDLVKSNPLLSAALAGFATPGPIQVKVAAAAGVAATGTINAASEASEKRYLAKQSAALNPTLTGPTQLTAAPKLSVLDGGFWRKQLDDFKSNPAWLNTLGNAVRGDNQPTKRAGGLRRVPYNGFPMIAHKDEQLLTKAEADSYRSGRSGSGGITIAKIADTVIIRQESDIDDLAKKLAKLVMNSEGNVAYGY</sequence>
<dbReference type="EMBL" id="JBHUME010000022">
    <property type="protein sequence ID" value="MFD2615724.1"/>
    <property type="molecule type" value="Genomic_DNA"/>
</dbReference>
<dbReference type="PANTHER" id="PTHR38812:SF2">
    <property type="entry name" value="MU-LIKE PROPHAGE FLUMU PROTEIN GP42"/>
    <property type="match status" value="1"/>
</dbReference>
<organism evidence="2 3">
    <name type="scientific">Paenibacillus gansuensis</name>
    <dbReference type="NCBI Taxonomy" id="306542"/>
    <lineage>
        <taxon>Bacteria</taxon>
        <taxon>Bacillati</taxon>
        <taxon>Bacillota</taxon>
        <taxon>Bacilli</taxon>
        <taxon>Bacillales</taxon>
        <taxon>Paenibacillaceae</taxon>
        <taxon>Paenibacillus</taxon>
    </lineage>
</organism>
<proteinExistence type="predicted"/>
<dbReference type="InterPro" id="IPR053058">
    <property type="entry name" value="Mulikevirus_tape_measure"/>
</dbReference>
<dbReference type="PANTHER" id="PTHR38812">
    <property type="entry name" value="MU-LIKE PROPHAGE FLUMU PROTEIN GP42"/>
    <property type="match status" value="1"/>
</dbReference>
<evidence type="ECO:0000313" key="2">
    <source>
        <dbReference type="EMBL" id="MFD2615724.1"/>
    </source>
</evidence>
<dbReference type="NCBIfam" id="TIGR02675">
    <property type="entry name" value="tape_meas_nterm"/>
    <property type="match status" value="1"/>
</dbReference>
<dbReference type="RefSeq" id="WP_377607882.1">
    <property type="nucleotide sequence ID" value="NZ_JBHUME010000022.1"/>
</dbReference>
<dbReference type="Pfam" id="PF20155">
    <property type="entry name" value="TMP_3"/>
    <property type="match status" value="1"/>
</dbReference>
<evidence type="ECO:0000313" key="3">
    <source>
        <dbReference type="Proteomes" id="UP001597541"/>
    </source>
</evidence>
<dbReference type="Proteomes" id="UP001597541">
    <property type="component" value="Unassembled WGS sequence"/>
</dbReference>
<protein>
    <submittedName>
        <fullName evidence="2">Tape measure protein</fullName>
    </submittedName>
</protein>
<reference evidence="3" key="1">
    <citation type="journal article" date="2019" name="Int. J. Syst. Evol. Microbiol.">
        <title>The Global Catalogue of Microorganisms (GCM) 10K type strain sequencing project: providing services to taxonomists for standard genome sequencing and annotation.</title>
        <authorList>
            <consortium name="The Broad Institute Genomics Platform"/>
            <consortium name="The Broad Institute Genome Sequencing Center for Infectious Disease"/>
            <person name="Wu L."/>
            <person name="Ma J."/>
        </authorList>
    </citation>
    <scope>NUCLEOTIDE SEQUENCE [LARGE SCALE GENOMIC DNA]</scope>
    <source>
        <strain evidence="3">KCTC 3950</strain>
    </source>
</reference>
<gene>
    <name evidence="2" type="ORF">ACFSUF_25270</name>
</gene>